<feature type="domain" description="RNA polymerase sigma factor 70 region 4 type 2" evidence="6">
    <location>
        <begin position="124"/>
        <end position="176"/>
    </location>
</feature>
<organism evidence="7 8">
    <name type="scientific">Runella rosea</name>
    <dbReference type="NCBI Taxonomy" id="2259595"/>
    <lineage>
        <taxon>Bacteria</taxon>
        <taxon>Pseudomonadati</taxon>
        <taxon>Bacteroidota</taxon>
        <taxon>Cytophagia</taxon>
        <taxon>Cytophagales</taxon>
        <taxon>Spirosomataceae</taxon>
        <taxon>Runella</taxon>
    </lineage>
</organism>
<dbReference type="GO" id="GO:0003677">
    <property type="term" value="F:DNA binding"/>
    <property type="evidence" value="ECO:0007669"/>
    <property type="project" value="InterPro"/>
</dbReference>
<dbReference type="SUPFAM" id="SSF88659">
    <property type="entry name" value="Sigma3 and sigma4 domains of RNA polymerase sigma factors"/>
    <property type="match status" value="1"/>
</dbReference>
<dbReference type="Proteomes" id="UP000251993">
    <property type="component" value="Chromosome"/>
</dbReference>
<comment type="similarity">
    <text evidence="1">Belongs to the sigma-70 factor family. ECF subfamily.</text>
</comment>
<dbReference type="SUPFAM" id="SSF88946">
    <property type="entry name" value="Sigma2 domain of RNA polymerase sigma factors"/>
    <property type="match status" value="1"/>
</dbReference>
<dbReference type="PANTHER" id="PTHR43133:SF46">
    <property type="entry name" value="RNA POLYMERASE SIGMA-70 FACTOR ECF SUBFAMILY"/>
    <property type="match status" value="1"/>
</dbReference>
<evidence type="ECO:0000256" key="2">
    <source>
        <dbReference type="ARBA" id="ARBA00023015"/>
    </source>
</evidence>
<evidence type="ECO:0000259" key="5">
    <source>
        <dbReference type="Pfam" id="PF04542"/>
    </source>
</evidence>
<dbReference type="NCBIfam" id="TIGR02937">
    <property type="entry name" value="sigma70-ECF"/>
    <property type="match status" value="1"/>
</dbReference>
<dbReference type="InterPro" id="IPR013324">
    <property type="entry name" value="RNA_pol_sigma_r3/r4-like"/>
</dbReference>
<evidence type="ECO:0000259" key="6">
    <source>
        <dbReference type="Pfam" id="PF08281"/>
    </source>
</evidence>
<dbReference type="RefSeq" id="WP_114069695.1">
    <property type="nucleotide sequence ID" value="NZ_CP030850.1"/>
</dbReference>
<dbReference type="Pfam" id="PF04542">
    <property type="entry name" value="Sigma70_r2"/>
    <property type="match status" value="1"/>
</dbReference>
<accession>A0A344TQL3</accession>
<gene>
    <name evidence="7" type="ORF">DR864_25930</name>
</gene>
<evidence type="ECO:0000256" key="3">
    <source>
        <dbReference type="ARBA" id="ARBA00023082"/>
    </source>
</evidence>
<keyword evidence="8" id="KW-1185">Reference proteome</keyword>
<dbReference type="InterPro" id="IPR036388">
    <property type="entry name" value="WH-like_DNA-bd_sf"/>
</dbReference>
<evidence type="ECO:0000313" key="7">
    <source>
        <dbReference type="EMBL" id="AXE20934.1"/>
    </source>
</evidence>
<dbReference type="InterPro" id="IPR039425">
    <property type="entry name" value="RNA_pol_sigma-70-like"/>
</dbReference>
<dbReference type="KEGG" id="run:DR864_25930"/>
<dbReference type="GO" id="GO:0016987">
    <property type="term" value="F:sigma factor activity"/>
    <property type="evidence" value="ECO:0007669"/>
    <property type="project" value="UniProtKB-KW"/>
</dbReference>
<evidence type="ECO:0000256" key="4">
    <source>
        <dbReference type="ARBA" id="ARBA00023163"/>
    </source>
</evidence>
<dbReference type="Gene3D" id="1.10.1740.10">
    <property type="match status" value="1"/>
</dbReference>
<dbReference type="PANTHER" id="PTHR43133">
    <property type="entry name" value="RNA POLYMERASE ECF-TYPE SIGMA FACTO"/>
    <property type="match status" value="1"/>
</dbReference>
<feature type="domain" description="RNA polymerase sigma-70 region 2" evidence="5">
    <location>
        <begin position="28"/>
        <end position="93"/>
    </location>
</feature>
<dbReference type="CDD" id="cd06171">
    <property type="entry name" value="Sigma70_r4"/>
    <property type="match status" value="1"/>
</dbReference>
<keyword evidence="3" id="KW-0731">Sigma factor</keyword>
<dbReference type="AlphaFoldDB" id="A0A344TQL3"/>
<dbReference type="Pfam" id="PF08281">
    <property type="entry name" value="Sigma70_r4_2"/>
    <property type="match status" value="1"/>
</dbReference>
<dbReference type="InterPro" id="IPR013325">
    <property type="entry name" value="RNA_pol_sigma_r2"/>
</dbReference>
<dbReference type="InterPro" id="IPR014284">
    <property type="entry name" value="RNA_pol_sigma-70_dom"/>
</dbReference>
<dbReference type="OrthoDB" id="941544at2"/>
<keyword evidence="2" id="KW-0805">Transcription regulation</keyword>
<dbReference type="InterPro" id="IPR013249">
    <property type="entry name" value="RNA_pol_sigma70_r4_t2"/>
</dbReference>
<dbReference type="GO" id="GO:0006352">
    <property type="term" value="P:DNA-templated transcription initiation"/>
    <property type="evidence" value="ECO:0007669"/>
    <property type="project" value="InterPro"/>
</dbReference>
<evidence type="ECO:0000313" key="8">
    <source>
        <dbReference type="Proteomes" id="UP000251993"/>
    </source>
</evidence>
<evidence type="ECO:0000256" key="1">
    <source>
        <dbReference type="ARBA" id="ARBA00010641"/>
    </source>
</evidence>
<dbReference type="EMBL" id="CP030850">
    <property type="protein sequence ID" value="AXE20934.1"/>
    <property type="molecule type" value="Genomic_DNA"/>
</dbReference>
<dbReference type="InterPro" id="IPR007627">
    <property type="entry name" value="RNA_pol_sigma70_r2"/>
</dbReference>
<name>A0A344TQL3_9BACT</name>
<keyword evidence="4" id="KW-0804">Transcription</keyword>
<reference evidence="7 8" key="1">
    <citation type="submission" date="2018-07" db="EMBL/GenBank/DDBJ databases">
        <title>Genome sequencing of Runella.</title>
        <authorList>
            <person name="Baek M.-G."/>
            <person name="Yi H."/>
        </authorList>
    </citation>
    <scope>NUCLEOTIDE SEQUENCE [LARGE SCALE GENOMIC DNA]</scope>
    <source>
        <strain evidence="7 8">HYN0085</strain>
    </source>
</reference>
<proteinExistence type="inferred from homology"/>
<sequence length="193" mass="22480">MLFSRALKTLPELLEGCLKNDRKCQELLYKQFYGYAMGVCMRYVPNREEALEVVNDGFLKIFQKVQMYDAEKPFKIWLRRIMINTALDHYRQNVKFQHNTDLSVAENTIAAADSDNVYSTLAHEDLIELIQQLTPSYRTVFNLYVIDGYSHEEIAQRLGISEGTSKSNLARARENLRVMLSKKKSNEYARVPR</sequence>
<protein>
    <submittedName>
        <fullName evidence="7">RNA polymerase subunit sigma-70</fullName>
    </submittedName>
</protein>
<dbReference type="Gene3D" id="1.10.10.10">
    <property type="entry name" value="Winged helix-like DNA-binding domain superfamily/Winged helix DNA-binding domain"/>
    <property type="match status" value="1"/>
</dbReference>